<gene>
    <name evidence="3" type="ORF">ACFO5U_02805</name>
</gene>
<feature type="domain" description="Competence protein CoiA-like N-terminal" evidence="2">
    <location>
        <begin position="22"/>
        <end position="65"/>
    </location>
</feature>
<proteinExistence type="predicted"/>
<evidence type="ECO:0000259" key="2">
    <source>
        <dbReference type="Pfam" id="PF25164"/>
    </source>
</evidence>
<accession>A0ABV9MAS6</accession>
<evidence type="ECO:0000313" key="3">
    <source>
        <dbReference type="EMBL" id="MFC4711763.1"/>
    </source>
</evidence>
<keyword evidence="4" id="KW-1185">Reference proteome</keyword>
<sequence>MNFAINKGDNTEEFIDSLKEKYPVDQLKKLAEKNLYICPYCEVSLRVKSGDKRGTYFAHPPNLACVESRQVEASYRQYQKQIQRESFRHPVLVSMIKDELVTAAVGKDLLEIKEGYRVPQFTKHFPDLYVKIGKKEWAITVLTDLKEHESKEHSRNFKARHEYFSENGLIPLWLIDKANFATETAKNSIVMWKIEWLSSHISREDVTWKQDIATYTNREELFKVLGYTTTEWNPNREIEMKSIYYISQIEDRNYIRVFRFIDDLKGEIYRGFLIGETSRIPFSQALQIKNEAFLLRNPEQEISFRKTFKENFSQEMEIKREKEERERVAREREMAQEKERKIREARERKARKDREKEIRLLKEEKRKELLQWIEDKESAKKAAVASEVIEDRENLSGANSDNKAPESTFKKVSVSTASSPEEKELDEKFRRIFYEMNRSRTHNLAQHVPEKKYKELLERMQTTRIEGASYIKSSNRVWRTIILKWLEENYYLEEWTVSIQMIMDILKNEQVEFTDNIESILKVPIRDFLANYQKLIKKELKIKSNFIIVE</sequence>
<evidence type="ECO:0000313" key="4">
    <source>
        <dbReference type="Proteomes" id="UP001595932"/>
    </source>
</evidence>
<reference evidence="4" key="1">
    <citation type="journal article" date="2019" name="Int. J. Syst. Evol. Microbiol.">
        <title>The Global Catalogue of Microorganisms (GCM) 10K type strain sequencing project: providing services to taxonomists for standard genome sequencing and annotation.</title>
        <authorList>
            <consortium name="The Broad Institute Genomics Platform"/>
            <consortium name="The Broad Institute Genome Sequencing Center for Infectious Disease"/>
            <person name="Wu L."/>
            <person name="Ma J."/>
        </authorList>
    </citation>
    <scope>NUCLEOTIDE SEQUENCE [LARGE SCALE GENOMIC DNA]</scope>
    <source>
        <strain evidence="4">CGMCC 1.12151</strain>
    </source>
</reference>
<dbReference type="EMBL" id="JBHSGL010000004">
    <property type="protein sequence ID" value="MFC4711763.1"/>
    <property type="molecule type" value="Genomic_DNA"/>
</dbReference>
<protein>
    <recommendedName>
        <fullName evidence="2">Competence protein CoiA-like N-terminal domain-containing protein</fullName>
    </recommendedName>
</protein>
<dbReference type="RefSeq" id="WP_377276520.1">
    <property type="nucleotide sequence ID" value="NZ_JBHSGL010000004.1"/>
</dbReference>
<feature type="region of interest" description="Disordered" evidence="1">
    <location>
        <begin position="393"/>
        <end position="423"/>
    </location>
</feature>
<name>A0ABV9MAS6_9BACL</name>
<dbReference type="Proteomes" id="UP001595932">
    <property type="component" value="Unassembled WGS sequence"/>
</dbReference>
<comment type="caution">
    <text evidence="3">The sequence shown here is derived from an EMBL/GenBank/DDBJ whole genome shotgun (WGS) entry which is preliminary data.</text>
</comment>
<evidence type="ECO:0000256" key="1">
    <source>
        <dbReference type="SAM" id="MobiDB-lite"/>
    </source>
</evidence>
<dbReference type="InterPro" id="IPR057253">
    <property type="entry name" value="CoiA-like_N"/>
</dbReference>
<feature type="region of interest" description="Disordered" evidence="1">
    <location>
        <begin position="320"/>
        <end position="348"/>
    </location>
</feature>
<dbReference type="Pfam" id="PF25164">
    <property type="entry name" value="CoiA_N"/>
    <property type="match status" value="1"/>
</dbReference>
<organism evidence="3 4">
    <name type="scientific">Planococcus dechangensis</name>
    <dbReference type="NCBI Taxonomy" id="1176255"/>
    <lineage>
        <taxon>Bacteria</taxon>
        <taxon>Bacillati</taxon>
        <taxon>Bacillota</taxon>
        <taxon>Bacilli</taxon>
        <taxon>Bacillales</taxon>
        <taxon>Caryophanaceae</taxon>
        <taxon>Planococcus</taxon>
    </lineage>
</organism>